<dbReference type="GO" id="GO:0005739">
    <property type="term" value="C:mitochondrion"/>
    <property type="evidence" value="ECO:0007669"/>
    <property type="project" value="UniProtKB-SubCell"/>
</dbReference>
<comment type="similarity">
    <text evidence="2">Belongs to the ATP12 family.</text>
</comment>
<dbReference type="Proteomes" id="UP000092600">
    <property type="component" value="Unassembled WGS sequence"/>
</dbReference>
<dbReference type="Gene3D" id="1.10.3580.10">
    <property type="entry name" value="ATP12 ATPase"/>
    <property type="match status" value="1"/>
</dbReference>
<comment type="subcellular location">
    <subcellularLocation>
        <location evidence="1">Mitochondrion</location>
    </subcellularLocation>
</comment>
<evidence type="ECO:0000313" key="6">
    <source>
        <dbReference type="EMBL" id="OAY80523.1"/>
    </source>
</evidence>
<dbReference type="STRING" id="4615.A0A199VU50"/>
<dbReference type="GO" id="GO:0033615">
    <property type="term" value="P:mitochondrial proton-transporting ATP synthase complex assembly"/>
    <property type="evidence" value="ECO:0007669"/>
    <property type="project" value="TreeGrafter"/>
</dbReference>
<organism evidence="6 7">
    <name type="scientific">Ananas comosus</name>
    <name type="common">Pineapple</name>
    <name type="synonym">Ananas ananas</name>
    <dbReference type="NCBI Taxonomy" id="4615"/>
    <lineage>
        <taxon>Eukaryota</taxon>
        <taxon>Viridiplantae</taxon>
        <taxon>Streptophyta</taxon>
        <taxon>Embryophyta</taxon>
        <taxon>Tracheophyta</taxon>
        <taxon>Spermatophyta</taxon>
        <taxon>Magnoliopsida</taxon>
        <taxon>Liliopsida</taxon>
        <taxon>Poales</taxon>
        <taxon>Bromeliaceae</taxon>
        <taxon>Bromelioideae</taxon>
        <taxon>Ananas</taxon>
    </lineage>
</organism>
<comment type="caution">
    <text evidence="6">The sequence shown here is derived from an EMBL/GenBank/DDBJ whole genome shotgun (WGS) entry which is preliminary data.</text>
</comment>
<dbReference type="SUPFAM" id="SSF160909">
    <property type="entry name" value="ATP12-like"/>
    <property type="match status" value="1"/>
</dbReference>
<gene>
    <name evidence="6" type="ORF">ACMD2_22508</name>
</gene>
<evidence type="ECO:0000256" key="2">
    <source>
        <dbReference type="ARBA" id="ARBA00008231"/>
    </source>
</evidence>
<dbReference type="InterPro" id="IPR023335">
    <property type="entry name" value="ATP12_ortho_dom_sf"/>
</dbReference>
<keyword evidence="4" id="KW-0496">Mitochondrion</keyword>
<proteinExistence type="inferred from homology"/>
<evidence type="ECO:0000313" key="7">
    <source>
        <dbReference type="Proteomes" id="UP000092600"/>
    </source>
</evidence>
<evidence type="ECO:0000256" key="4">
    <source>
        <dbReference type="ARBA" id="ARBA00023128"/>
    </source>
</evidence>
<evidence type="ECO:0000256" key="3">
    <source>
        <dbReference type="ARBA" id="ARBA00022946"/>
    </source>
</evidence>
<dbReference type="Gene3D" id="3.30.2180.10">
    <property type="entry name" value="ATP12-like"/>
    <property type="match status" value="1"/>
</dbReference>
<dbReference type="InterPro" id="IPR011419">
    <property type="entry name" value="ATP12_ATP_synth-F1-assembly"/>
</dbReference>
<evidence type="ECO:0000256" key="5">
    <source>
        <dbReference type="ARBA" id="ARBA00023186"/>
    </source>
</evidence>
<keyword evidence="5" id="KW-0143">Chaperone</keyword>
<sequence>MAPPTHRLLRSLRPFVCSSRLRLLASPFSSSAAAAAAAEEEKKSPWKEADDVIYVRRPSSAAAATRDSTSVTMPMAFMTGSIVGKRFYKEVTTRLADDGNGWTVMLDYRTLKTPAKRVLNLPSLALAKAIAAEWEYQQTDGIRPFTMPLMKLACTALERVPLTRVRVIENLMKRFHQDLVFCRSPGDSDLTKGVRGRENRPILDWCNLNSDLNHCVSRAFRLGIEEAIDLIRLKKISRWIVGLVRSHDVDIADLKCKCHLLLFSGLSRRS</sequence>
<dbReference type="InterPro" id="IPR042272">
    <property type="entry name" value="ATP12_ATP_synth-F1-assembly_N"/>
</dbReference>
<dbReference type="Pfam" id="PF07542">
    <property type="entry name" value="ATP12"/>
    <property type="match status" value="1"/>
</dbReference>
<keyword evidence="3" id="KW-0809">Transit peptide</keyword>
<reference evidence="6 7" key="1">
    <citation type="journal article" date="2016" name="DNA Res.">
        <title>The draft genome of MD-2 pineapple using hybrid error correction of long reads.</title>
        <authorList>
            <person name="Redwan R.M."/>
            <person name="Saidin A."/>
            <person name="Kumar S.V."/>
        </authorList>
    </citation>
    <scope>NUCLEOTIDE SEQUENCE [LARGE SCALE GENOMIC DNA]</scope>
    <source>
        <strain evidence="7">cv. MD2</strain>
        <tissue evidence="6">Leaf</tissue>
    </source>
</reference>
<name>A0A199VU50_ANACO</name>
<dbReference type="AlphaFoldDB" id="A0A199VU50"/>
<dbReference type="EMBL" id="LSRQ01000847">
    <property type="protein sequence ID" value="OAY80523.1"/>
    <property type="molecule type" value="Genomic_DNA"/>
</dbReference>
<dbReference type="PANTHER" id="PTHR21013">
    <property type="entry name" value="ATP SYNTHASE MITOCHONDRIAL F1 COMPLEX ASSEMBLY FACTOR 2/ATP12 PROTEIN, MITOCHONDRIAL PRECURSOR"/>
    <property type="match status" value="1"/>
</dbReference>
<protein>
    <submittedName>
        <fullName evidence="6">ATP synthase mitochondrial F1 complex assembly factor 2</fullName>
    </submittedName>
</protein>
<evidence type="ECO:0000256" key="1">
    <source>
        <dbReference type="ARBA" id="ARBA00004173"/>
    </source>
</evidence>
<accession>A0A199VU50</accession>
<dbReference type="PANTHER" id="PTHR21013:SF10">
    <property type="entry name" value="ATP SYNTHASE MITOCHONDRIAL F1 COMPLEX ASSEMBLY FACTOR 2"/>
    <property type="match status" value="1"/>
</dbReference>